<dbReference type="AlphaFoldDB" id="A0AB33KL33"/>
<name>A0AB33KL33_9ACTN</name>
<dbReference type="NCBIfam" id="TIGR01683">
    <property type="entry name" value="thiS"/>
    <property type="match status" value="1"/>
</dbReference>
<proteinExistence type="predicted"/>
<dbReference type="PANTHER" id="PTHR34472:SF1">
    <property type="entry name" value="SULFUR CARRIER PROTEIN THIS"/>
    <property type="match status" value="1"/>
</dbReference>
<dbReference type="InterPro" id="IPR012675">
    <property type="entry name" value="Beta-grasp_dom_sf"/>
</dbReference>
<evidence type="ECO:0008006" key="2">
    <source>
        <dbReference type="Google" id="ProtNLM"/>
    </source>
</evidence>
<accession>A0AB33KL33</accession>
<dbReference type="PANTHER" id="PTHR34472">
    <property type="entry name" value="SULFUR CARRIER PROTEIN THIS"/>
    <property type="match status" value="1"/>
</dbReference>
<reference evidence="1" key="1">
    <citation type="submission" date="2024-07" db="EMBL/GenBank/DDBJ databases">
        <title>Complete genome sequences of cellulolytic bacteria, Kitasatospora sp. CMC57 and Streptomyces sp. CMC78, isolated from Japanese agricultural soil.</title>
        <authorList>
            <person name="Hashimoto T."/>
            <person name="Ito M."/>
            <person name="Iwamoto M."/>
            <person name="Fukahori D."/>
            <person name="Shoda T."/>
            <person name="Sakoda M."/>
            <person name="Morohoshi T."/>
            <person name="Mitsuboshi M."/>
            <person name="Nishizawa T."/>
        </authorList>
    </citation>
    <scope>NUCLEOTIDE SEQUENCE</scope>
    <source>
        <strain evidence="1">CMC78</strain>
    </source>
</reference>
<dbReference type="Pfam" id="PF02597">
    <property type="entry name" value="ThiS"/>
    <property type="match status" value="1"/>
</dbReference>
<protein>
    <recommendedName>
        <fullName evidence="2">Thiamine biosynthesis protein ThiS</fullName>
    </recommendedName>
</protein>
<dbReference type="KEGG" id="stcm:SCMC78_56500"/>
<evidence type="ECO:0000313" key="1">
    <source>
        <dbReference type="EMBL" id="BFP55843.1"/>
    </source>
</evidence>
<dbReference type="Gene3D" id="3.10.20.30">
    <property type="match status" value="1"/>
</dbReference>
<dbReference type="SUPFAM" id="SSF54285">
    <property type="entry name" value="MoaD/ThiS"/>
    <property type="match status" value="1"/>
</dbReference>
<dbReference type="EMBL" id="AP035884">
    <property type="protein sequence ID" value="BFP55843.1"/>
    <property type="molecule type" value="Genomic_DNA"/>
</dbReference>
<gene>
    <name evidence="1" type="ORF">SCMC78_56500</name>
</gene>
<sequence>MTQQPAVPDAAAVPRAAAPEAAATATVSVSVNGKTRAVVAGTALDALVATVTPARSGVAVAVNESVVPRGRWAATTLGEGDRVEILTAVQGG</sequence>
<organism evidence="1">
    <name type="scientific">Streptomyces sp. CMC78</name>
    <dbReference type="NCBI Taxonomy" id="3231512"/>
    <lineage>
        <taxon>Bacteria</taxon>
        <taxon>Bacillati</taxon>
        <taxon>Actinomycetota</taxon>
        <taxon>Actinomycetes</taxon>
        <taxon>Kitasatosporales</taxon>
        <taxon>Streptomycetaceae</taxon>
        <taxon>Streptomyces</taxon>
    </lineage>
</organism>
<dbReference type="InterPro" id="IPR010035">
    <property type="entry name" value="Thi_S"/>
</dbReference>
<dbReference type="InterPro" id="IPR003749">
    <property type="entry name" value="ThiS/MoaD-like"/>
</dbReference>
<dbReference type="CDD" id="cd00565">
    <property type="entry name" value="Ubl_ThiS"/>
    <property type="match status" value="1"/>
</dbReference>
<dbReference type="RefSeq" id="WP_408054417.1">
    <property type="nucleotide sequence ID" value="NZ_AP035884.1"/>
</dbReference>
<dbReference type="InterPro" id="IPR016155">
    <property type="entry name" value="Mopterin_synth/thiamin_S_b"/>
</dbReference>